<evidence type="ECO:0000313" key="3">
    <source>
        <dbReference type="Proteomes" id="UP000038009"/>
    </source>
</evidence>
<dbReference type="AlphaFoldDB" id="A0A0N1I921"/>
<organism evidence="2 3">
    <name type="scientific">Leptomonas seymouri</name>
    <dbReference type="NCBI Taxonomy" id="5684"/>
    <lineage>
        <taxon>Eukaryota</taxon>
        <taxon>Discoba</taxon>
        <taxon>Euglenozoa</taxon>
        <taxon>Kinetoplastea</taxon>
        <taxon>Metakinetoplastina</taxon>
        <taxon>Trypanosomatida</taxon>
        <taxon>Trypanosomatidae</taxon>
        <taxon>Leishmaniinae</taxon>
        <taxon>Leptomonas</taxon>
    </lineage>
</organism>
<feature type="region of interest" description="Disordered" evidence="1">
    <location>
        <begin position="313"/>
        <end position="363"/>
    </location>
</feature>
<evidence type="ECO:0000313" key="2">
    <source>
        <dbReference type="EMBL" id="KPI90621.1"/>
    </source>
</evidence>
<accession>A0A0N1I921</accession>
<evidence type="ECO:0000256" key="1">
    <source>
        <dbReference type="SAM" id="MobiDB-lite"/>
    </source>
</evidence>
<comment type="caution">
    <text evidence="2">The sequence shown here is derived from an EMBL/GenBank/DDBJ whole genome shotgun (WGS) entry which is preliminary data.</text>
</comment>
<feature type="region of interest" description="Disordered" evidence="1">
    <location>
        <begin position="173"/>
        <end position="193"/>
    </location>
</feature>
<dbReference type="OMA" id="DEQNMPR"/>
<feature type="compositionally biased region" description="Basic and acidic residues" evidence="1">
    <location>
        <begin position="332"/>
        <end position="353"/>
    </location>
</feature>
<name>A0A0N1I921_LEPSE</name>
<proteinExistence type="predicted"/>
<reference evidence="2 3" key="1">
    <citation type="journal article" date="2015" name="PLoS Pathog.">
        <title>Leptomonas seymouri: Adaptations to the Dixenous Life Cycle Analyzed by Genome Sequencing, Transcriptome Profiling and Co-infection with Leishmania donovani.</title>
        <authorList>
            <person name="Kraeva N."/>
            <person name="Butenko A."/>
            <person name="Hlavacova J."/>
            <person name="Kostygov A."/>
            <person name="Myskova J."/>
            <person name="Grybchuk D."/>
            <person name="Lestinova T."/>
            <person name="Votypka J."/>
            <person name="Volf P."/>
            <person name="Opperdoes F."/>
            <person name="Flegontov P."/>
            <person name="Lukes J."/>
            <person name="Yurchenko V."/>
        </authorList>
    </citation>
    <scope>NUCLEOTIDE SEQUENCE [LARGE SCALE GENOMIC DNA]</scope>
    <source>
        <strain evidence="2 3">ATCC 30220</strain>
    </source>
</reference>
<gene>
    <name evidence="2" type="ORF">ABL78_0217</name>
</gene>
<dbReference type="Proteomes" id="UP000038009">
    <property type="component" value="Unassembled WGS sequence"/>
</dbReference>
<feature type="compositionally biased region" description="Pro residues" evidence="1">
    <location>
        <begin position="354"/>
        <end position="363"/>
    </location>
</feature>
<dbReference type="OrthoDB" id="271022at2759"/>
<dbReference type="EMBL" id="LJSK01000003">
    <property type="protein sequence ID" value="KPI90621.1"/>
    <property type="molecule type" value="Genomic_DNA"/>
</dbReference>
<sequence length="363" mass="40556">MLHARLRTRLSQRHRCASAAATAVSPVSIGGGLVHSTRPLLFISSWFGQSSNYRGSPASSAKASAKDIFISDGAMGLGRQGIGQPMANEAFEATEGSGVGGRSPRGGLPQLQMGGGASPGSTVPKQAIDDILIDRGSHLTGPNRLPISYDLEIHRVARAREAQQQQAAADYKKDFDEQHMPRHPEDTQRKRASWEFTPTPEHKALVLLLYRNVLKGLMHYKSVRRRSMIAYARMCFRRRAMATEKLLIDECIEECRRAIYVLEKHHNFTKTGTYEFDTMSMPKDTGQDVKTYMEEVYDPELSRQQFQHFSDVQPGKEHLHRQGLGPTSGSHHWKEQRSSEAFKVDIRDEDKALRPPPPPGLAS</sequence>
<dbReference type="VEuPathDB" id="TriTrypDB:Lsey_0003_0140"/>
<protein>
    <submittedName>
        <fullName evidence="2">Uncharacterized protein</fullName>
    </submittedName>
</protein>
<keyword evidence="3" id="KW-1185">Reference proteome</keyword>